<sequence length="59" mass="6416">MGSRDVSVVAQNAPRCHRVAAAQNPPDLAQKLAVAVLLEHAPQLPWQRHDAVRVSQQLA</sequence>
<dbReference type="EMBL" id="GBRH01225266">
    <property type="protein sequence ID" value="JAD72629.1"/>
    <property type="molecule type" value="Transcribed_RNA"/>
</dbReference>
<reference evidence="1" key="1">
    <citation type="submission" date="2014-09" db="EMBL/GenBank/DDBJ databases">
        <authorList>
            <person name="Magalhaes I.L.F."/>
            <person name="Oliveira U."/>
            <person name="Santos F.R."/>
            <person name="Vidigal T.H.D.A."/>
            <person name="Brescovit A.D."/>
            <person name="Santos A.J."/>
        </authorList>
    </citation>
    <scope>NUCLEOTIDE SEQUENCE</scope>
    <source>
        <tissue evidence="1">Shoot tissue taken approximately 20 cm above the soil surface</tissue>
    </source>
</reference>
<reference evidence="1" key="2">
    <citation type="journal article" date="2015" name="Data Brief">
        <title>Shoot transcriptome of the giant reed, Arundo donax.</title>
        <authorList>
            <person name="Barrero R.A."/>
            <person name="Guerrero F.D."/>
            <person name="Moolhuijzen P."/>
            <person name="Goolsby J.A."/>
            <person name="Tidwell J."/>
            <person name="Bellgard S.E."/>
            <person name="Bellgard M.I."/>
        </authorList>
    </citation>
    <scope>NUCLEOTIDE SEQUENCE</scope>
    <source>
        <tissue evidence="1">Shoot tissue taken approximately 20 cm above the soil surface</tissue>
    </source>
</reference>
<accession>A0A0A9C8P3</accession>
<organism evidence="1">
    <name type="scientific">Arundo donax</name>
    <name type="common">Giant reed</name>
    <name type="synonym">Donax arundinaceus</name>
    <dbReference type="NCBI Taxonomy" id="35708"/>
    <lineage>
        <taxon>Eukaryota</taxon>
        <taxon>Viridiplantae</taxon>
        <taxon>Streptophyta</taxon>
        <taxon>Embryophyta</taxon>
        <taxon>Tracheophyta</taxon>
        <taxon>Spermatophyta</taxon>
        <taxon>Magnoliopsida</taxon>
        <taxon>Liliopsida</taxon>
        <taxon>Poales</taxon>
        <taxon>Poaceae</taxon>
        <taxon>PACMAD clade</taxon>
        <taxon>Arundinoideae</taxon>
        <taxon>Arundineae</taxon>
        <taxon>Arundo</taxon>
    </lineage>
</organism>
<protein>
    <submittedName>
        <fullName evidence="1">Uncharacterized protein</fullName>
    </submittedName>
</protein>
<dbReference type="AlphaFoldDB" id="A0A0A9C8P3"/>
<evidence type="ECO:0000313" key="1">
    <source>
        <dbReference type="EMBL" id="JAD72629.1"/>
    </source>
</evidence>
<name>A0A0A9C8P3_ARUDO</name>
<proteinExistence type="predicted"/>